<dbReference type="Pfam" id="PF07769">
    <property type="entry name" value="PsiF_repeat"/>
    <property type="match status" value="1"/>
</dbReference>
<dbReference type="AlphaFoldDB" id="A0A6M4H8U8"/>
<proteinExistence type="predicted"/>
<dbReference type="InterPro" id="IPR011690">
    <property type="entry name" value="P_starv_induced_PsiF"/>
</dbReference>
<evidence type="ECO:0000313" key="2">
    <source>
        <dbReference type="EMBL" id="QJR15228.1"/>
    </source>
</evidence>
<accession>A0A6M4H8U8</accession>
<name>A0A6M4H8U8_9PROT</name>
<evidence type="ECO:0000256" key="1">
    <source>
        <dbReference type="SAM" id="SignalP"/>
    </source>
</evidence>
<protein>
    <submittedName>
        <fullName evidence="2">Phosphate starvation-inducible protein PsiF</fullName>
    </submittedName>
</protein>
<dbReference type="Proteomes" id="UP000503096">
    <property type="component" value="Chromosome"/>
</dbReference>
<organism evidence="2 3">
    <name type="scientific">Usitatibacter palustris</name>
    <dbReference type="NCBI Taxonomy" id="2732487"/>
    <lineage>
        <taxon>Bacteria</taxon>
        <taxon>Pseudomonadati</taxon>
        <taxon>Pseudomonadota</taxon>
        <taxon>Betaproteobacteria</taxon>
        <taxon>Nitrosomonadales</taxon>
        <taxon>Usitatibacteraceae</taxon>
        <taxon>Usitatibacter</taxon>
    </lineage>
</organism>
<feature type="signal peptide" evidence="1">
    <location>
        <begin position="1"/>
        <end position="22"/>
    </location>
</feature>
<feature type="chain" id="PRO_5027021994" evidence="1">
    <location>
        <begin position="23"/>
        <end position="97"/>
    </location>
</feature>
<dbReference type="KEGG" id="upl:DSM104440_02045"/>
<gene>
    <name evidence="2" type="primary">psiF</name>
    <name evidence="2" type="ORF">DSM104440_02045</name>
</gene>
<dbReference type="InParanoid" id="A0A6M4H8U8"/>
<keyword evidence="3" id="KW-1185">Reference proteome</keyword>
<reference evidence="2 3" key="1">
    <citation type="submission" date="2020-04" db="EMBL/GenBank/DDBJ databases">
        <title>Usitatibacter rugosus gen. nov., sp. nov. and Usitatibacter palustris sp. nov., novel members of Usitatibacteraceae fam. nov. within the order Nitrosomonadales isolated from soil.</title>
        <authorList>
            <person name="Huber K.J."/>
            <person name="Neumann-Schaal M."/>
            <person name="Geppert A."/>
            <person name="Luckner M."/>
            <person name="Wanner G."/>
            <person name="Overmann J."/>
        </authorList>
    </citation>
    <scope>NUCLEOTIDE SEQUENCE [LARGE SCALE GENOMIC DNA]</scope>
    <source>
        <strain evidence="2 3">Swamp67</strain>
    </source>
</reference>
<sequence>MKATLVTSLIACALAIPFSTSAAVDTKPQETATTQCTTEAKALKGEEREKALAKCEKLAAYGPGSQQNKMKTCNADAKKNDLHGDERRAFMSKCLKG</sequence>
<keyword evidence="1" id="KW-0732">Signal</keyword>
<evidence type="ECO:0000313" key="3">
    <source>
        <dbReference type="Proteomes" id="UP000503096"/>
    </source>
</evidence>
<dbReference type="RefSeq" id="WP_171162329.1">
    <property type="nucleotide sequence ID" value="NZ_CP053073.1"/>
</dbReference>
<dbReference type="EMBL" id="CP053073">
    <property type="protein sequence ID" value="QJR15228.1"/>
    <property type="molecule type" value="Genomic_DNA"/>
</dbReference>